<proteinExistence type="predicted"/>
<dbReference type="AlphaFoldDB" id="A0A0E9RR66"/>
<protein>
    <submittedName>
        <fullName evidence="1">Uncharacterized protein</fullName>
    </submittedName>
</protein>
<name>A0A0E9RR66_ANGAN</name>
<reference evidence="1" key="1">
    <citation type="submission" date="2014-11" db="EMBL/GenBank/DDBJ databases">
        <authorList>
            <person name="Amaro Gonzalez C."/>
        </authorList>
    </citation>
    <scope>NUCLEOTIDE SEQUENCE</scope>
</reference>
<evidence type="ECO:0000313" key="1">
    <source>
        <dbReference type="EMBL" id="JAH31302.1"/>
    </source>
</evidence>
<dbReference type="EMBL" id="GBXM01077275">
    <property type="protein sequence ID" value="JAH31302.1"/>
    <property type="molecule type" value="Transcribed_RNA"/>
</dbReference>
<accession>A0A0E9RR66</accession>
<organism evidence="1">
    <name type="scientific">Anguilla anguilla</name>
    <name type="common">European freshwater eel</name>
    <name type="synonym">Muraena anguilla</name>
    <dbReference type="NCBI Taxonomy" id="7936"/>
    <lineage>
        <taxon>Eukaryota</taxon>
        <taxon>Metazoa</taxon>
        <taxon>Chordata</taxon>
        <taxon>Craniata</taxon>
        <taxon>Vertebrata</taxon>
        <taxon>Euteleostomi</taxon>
        <taxon>Actinopterygii</taxon>
        <taxon>Neopterygii</taxon>
        <taxon>Teleostei</taxon>
        <taxon>Anguilliformes</taxon>
        <taxon>Anguillidae</taxon>
        <taxon>Anguilla</taxon>
    </lineage>
</organism>
<reference evidence="1" key="2">
    <citation type="journal article" date="2015" name="Fish Shellfish Immunol.">
        <title>Early steps in the European eel (Anguilla anguilla)-Vibrio vulnificus interaction in the gills: Role of the RtxA13 toxin.</title>
        <authorList>
            <person name="Callol A."/>
            <person name="Pajuelo D."/>
            <person name="Ebbesson L."/>
            <person name="Teles M."/>
            <person name="MacKenzie S."/>
            <person name="Amaro C."/>
        </authorList>
    </citation>
    <scope>NUCLEOTIDE SEQUENCE</scope>
</reference>
<sequence>MFARSVGYLYCSTIQAANRSGPVLTTTTYPKHSCSRGTCHTVANSRN</sequence>